<dbReference type="RefSeq" id="WP_149070581.1">
    <property type="nucleotide sequence ID" value="NZ_VTHL01000007.1"/>
</dbReference>
<reference evidence="3 4" key="1">
    <citation type="submission" date="2019-08" db="EMBL/GenBank/DDBJ databases">
        <authorList>
            <person name="Seo M.-J."/>
        </authorList>
    </citation>
    <scope>NUCLEOTIDE SEQUENCE [LARGE SCALE GENOMIC DNA]</scope>
    <source>
        <strain evidence="3 4">KIGAM108</strain>
    </source>
</reference>
<feature type="signal peptide" evidence="2">
    <location>
        <begin position="1"/>
        <end position="21"/>
    </location>
</feature>
<proteinExistence type="predicted"/>
<gene>
    <name evidence="3" type="ORF">FY528_08540</name>
</gene>
<feature type="chain" id="PRO_5022745323" description="DUF4142 domain-containing protein" evidence="2">
    <location>
        <begin position="22"/>
        <end position="180"/>
    </location>
</feature>
<evidence type="ECO:0000256" key="1">
    <source>
        <dbReference type="SAM" id="MobiDB-lite"/>
    </source>
</evidence>
<evidence type="ECO:0000313" key="4">
    <source>
        <dbReference type="Proteomes" id="UP000322791"/>
    </source>
</evidence>
<dbReference type="Proteomes" id="UP000322791">
    <property type="component" value="Unassembled WGS sequence"/>
</dbReference>
<protein>
    <recommendedName>
        <fullName evidence="5">DUF4142 domain-containing protein</fullName>
    </recommendedName>
</protein>
<dbReference type="AlphaFoldDB" id="A0A5D6V5I0"/>
<accession>A0A5D6V5I0</accession>
<organism evidence="3 4">
    <name type="scientific">Hymenobacter lutimineralis</name>
    <dbReference type="NCBI Taxonomy" id="2606448"/>
    <lineage>
        <taxon>Bacteria</taxon>
        <taxon>Pseudomonadati</taxon>
        <taxon>Bacteroidota</taxon>
        <taxon>Cytophagia</taxon>
        <taxon>Cytophagales</taxon>
        <taxon>Hymenobacteraceae</taxon>
        <taxon>Hymenobacter</taxon>
    </lineage>
</organism>
<name>A0A5D6V5I0_9BACT</name>
<evidence type="ECO:0008006" key="5">
    <source>
        <dbReference type="Google" id="ProtNLM"/>
    </source>
</evidence>
<dbReference type="EMBL" id="VTHL01000007">
    <property type="protein sequence ID" value="TYZ10507.1"/>
    <property type="molecule type" value="Genomic_DNA"/>
</dbReference>
<comment type="caution">
    <text evidence="3">The sequence shown here is derived from an EMBL/GenBank/DDBJ whole genome shotgun (WGS) entry which is preliminary data.</text>
</comment>
<keyword evidence="4" id="KW-1185">Reference proteome</keyword>
<evidence type="ECO:0000256" key="2">
    <source>
        <dbReference type="SAM" id="SignalP"/>
    </source>
</evidence>
<sequence>MRHTLAFTALLLASVATAAQAQQTNQLAVSRDKTQASPRLNPVVAQRADRLSDQMVRQLRLNGYQASRLRAINEDKVAKMAAIEQKHAGNSQLIDQQCQGVCKERDKELQTILSTDQYSSYYGSRASFYKYDKDYAATAANTRFVNSVQNPAPAGSKGAVLAPASEAPRTTPASTRARGR</sequence>
<evidence type="ECO:0000313" key="3">
    <source>
        <dbReference type="EMBL" id="TYZ10507.1"/>
    </source>
</evidence>
<feature type="region of interest" description="Disordered" evidence="1">
    <location>
        <begin position="148"/>
        <end position="180"/>
    </location>
</feature>
<keyword evidence="2" id="KW-0732">Signal</keyword>